<dbReference type="AlphaFoldDB" id="A0A8H5BLR2"/>
<dbReference type="InterPro" id="IPR052969">
    <property type="entry name" value="Thr-specific_kinase-like"/>
</dbReference>
<feature type="domain" description="VWFA" evidence="2">
    <location>
        <begin position="228"/>
        <end position="384"/>
    </location>
</feature>
<sequence>MFDHPTYSTPNGASVTVTIPPGWFTYISGLARNSFNQMIRIRITNSKGTNTEGLIHSPSEPTETMKLERTGEDSYCIGARNDVQQLELTSYYSTDPQIKGIQLEENNTVVSSLGVLQAETPKHYLEAKYPEYLTFFVFVQASPDQEDSEDTPLYNDAVCTINMIRGTGLDHNGLPMAYPGRGGNETADGATSNSGPTSGTNADARMTRRGTTTGGGTTDGCLSKTTLDIIFVQDCSQQPYIQVLTDNIMSISSQIASSAKLAPDALRLGLISFRNAGDEYVTKTFPFTTDVSVMKGNLLTLVTTGSGRAPETVTRALDAALSSEWRIDATKLFILITDALPHGIGQPDDGSPVGSPAGLPFSEETLEVVRRMGELGITPCLIACEPTSNTSYKYAYDVYEAFTKITGGSVRPLTSANGLADCIISSSLQRVELDALVAKDGKMIARRALFKKESLETLTEAYHAKYMAAGVTVTTLETIPVHAAQVKEAKNVEIDDMPSGVVTAHPFLDAFAHLLIILTNLVRVNALGADILPETASEPGLSSSVVLSKKPISKEQTGRIIKLGITKNAERERQRAELLASGRFIARPTSDDPAENSYRINVPLGWYGFVSGFSRIKYNQAIKLCYTAKGHTSTEFLTSGSGQTDNIMRLERTKEGFYVFTASEKFNIILDASFFWSRDNVEGSELDEPQYTSQNLKVIRTQTPVRNLDFFPDYITYLIMAEDQPDADQVLGLPDFSDCVCIVNLIKKTSMVYNDEA</sequence>
<dbReference type="SUPFAM" id="SSF53300">
    <property type="entry name" value="vWA-like"/>
    <property type="match status" value="1"/>
</dbReference>
<dbReference type="GO" id="GO:0004674">
    <property type="term" value="F:protein serine/threonine kinase activity"/>
    <property type="evidence" value="ECO:0007669"/>
    <property type="project" value="TreeGrafter"/>
</dbReference>
<gene>
    <name evidence="3" type="ORF">D9619_009930</name>
</gene>
<reference evidence="3 4" key="1">
    <citation type="journal article" date="2020" name="ISME J.">
        <title>Uncovering the hidden diversity of litter-decomposition mechanisms in mushroom-forming fungi.</title>
        <authorList>
            <person name="Floudas D."/>
            <person name="Bentzer J."/>
            <person name="Ahren D."/>
            <person name="Johansson T."/>
            <person name="Persson P."/>
            <person name="Tunlid A."/>
        </authorList>
    </citation>
    <scope>NUCLEOTIDE SEQUENCE [LARGE SCALE GENOMIC DNA]</scope>
    <source>
        <strain evidence="3 4">CBS 101986</strain>
    </source>
</reference>
<name>A0A8H5BLR2_9AGAR</name>
<dbReference type="EMBL" id="JAACJJ010000015">
    <property type="protein sequence ID" value="KAF5325156.1"/>
    <property type="molecule type" value="Genomic_DNA"/>
</dbReference>
<evidence type="ECO:0000256" key="1">
    <source>
        <dbReference type="SAM" id="MobiDB-lite"/>
    </source>
</evidence>
<proteinExistence type="predicted"/>
<evidence type="ECO:0000313" key="4">
    <source>
        <dbReference type="Proteomes" id="UP000567179"/>
    </source>
</evidence>
<dbReference type="Pfam" id="PF00092">
    <property type="entry name" value="VWA"/>
    <property type="match status" value="1"/>
</dbReference>
<accession>A0A8H5BLR2</accession>
<feature type="compositionally biased region" description="Polar residues" evidence="1">
    <location>
        <begin position="189"/>
        <end position="201"/>
    </location>
</feature>
<keyword evidence="4" id="KW-1185">Reference proteome</keyword>
<dbReference type="Gene3D" id="3.40.50.410">
    <property type="entry name" value="von Willebrand factor, type A domain"/>
    <property type="match status" value="1"/>
</dbReference>
<dbReference type="GO" id="GO:0005737">
    <property type="term" value="C:cytoplasm"/>
    <property type="evidence" value="ECO:0007669"/>
    <property type="project" value="TreeGrafter"/>
</dbReference>
<organism evidence="3 4">
    <name type="scientific">Psilocybe cf. subviscida</name>
    <dbReference type="NCBI Taxonomy" id="2480587"/>
    <lineage>
        <taxon>Eukaryota</taxon>
        <taxon>Fungi</taxon>
        <taxon>Dikarya</taxon>
        <taxon>Basidiomycota</taxon>
        <taxon>Agaricomycotina</taxon>
        <taxon>Agaricomycetes</taxon>
        <taxon>Agaricomycetidae</taxon>
        <taxon>Agaricales</taxon>
        <taxon>Agaricineae</taxon>
        <taxon>Strophariaceae</taxon>
        <taxon>Psilocybe</taxon>
    </lineage>
</organism>
<dbReference type="Proteomes" id="UP000567179">
    <property type="component" value="Unassembled WGS sequence"/>
</dbReference>
<dbReference type="PANTHER" id="PTHR47763">
    <property type="entry name" value="ALPHA-PROTEIN KINASE VWKA"/>
    <property type="match status" value="1"/>
</dbReference>
<evidence type="ECO:0000313" key="3">
    <source>
        <dbReference type="EMBL" id="KAF5325156.1"/>
    </source>
</evidence>
<comment type="caution">
    <text evidence="3">The sequence shown here is derived from an EMBL/GenBank/DDBJ whole genome shotgun (WGS) entry which is preliminary data.</text>
</comment>
<dbReference type="InterPro" id="IPR036465">
    <property type="entry name" value="vWFA_dom_sf"/>
</dbReference>
<feature type="region of interest" description="Disordered" evidence="1">
    <location>
        <begin position="179"/>
        <end position="218"/>
    </location>
</feature>
<dbReference type="PANTHER" id="PTHR47763:SF1">
    <property type="entry name" value="DUF659 DOMAIN-CONTAINING PROTEIN"/>
    <property type="match status" value="1"/>
</dbReference>
<dbReference type="InterPro" id="IPR002035">
    <property type="entry name" value="VWF_A"/>
</dbReference>
<dbReference type="OrthoDB" id="301415at2759"/>
<protein>
    <recommendedName>
        <fullName evidence="2">VWFA domain-containing protein</fullName>
    </recommendedName>
</protein>
<evidence type="ECO:0000259" key="2">
    <source>
        <dbReference type="Pfam" id="PF00092"/>
    </source>
</evidence>